<evidence type="ECO:0000313" key="3">
    <source>
        <dbReference type="Proteomes" id="UP000481417"/>
    </source>
</evidence>
<accession>A0A6L6HN58</accession>
<organism evidence="2 3">
    <name type="scientific">Paracoccus lichenicola</name>
    <dbReference type="NCBI Taxonomy" id="2665644"/>
    <lineage>
        <taxon>Bacteria</taxon>
        <taxon>Pseudomonadati</taxon>
        <taxon>Pseudomonadota</taxon>
        <taxon>Alphaproteobacteria</taxon>
        <taxon>Rhodobacterales</taxon>
        <taxon>Paracoccaceae</taxon>
        <taxon>Paracoccus</taxon>
    </lineage>
</organism>
<sequence length="190" mass="20775">MPQFDSLIGFLDSRSFGTVWYWLVVIGAWSLTGRHVIGVPAEIVGRARDAIQAGEGDCPAMLHLLDWLSLVLPRWRLGAREGVAFLGLTGFVLTSLAIMGIGYALELALAAFLLLLPFAVLFWMRVALARRLMPLLEAAEQGARPVPEAAAEAVRRMVIHRRLVTILSMAAVAVTALWGALWSVVHPYGF</sequence>
<dbReference type="Proteomes" id="UP000481417">
    <property type="component" value="Unassembled WGS sequence"/>
</dbReference>
<reference evidence="2 3" key="1">
    <citation type="submission" date="2019-11" db="EMBL/GenBank/DDBJ databases">
        <authorList>
            <person name="Lang L."/>
        </authorList>
    </citation>
    <scope>NUCLEOTIDE SEQUENCE [LARGE SCALE GENOMIC DNA]</scope>
    <source>
        <strain evidence="2 3">YIM 132242</strain>
    </source>
</reference>
<evidence type="ECO:0000256" key="1">
    <source>
        <dbReference type="SAM" id="Phobius"/>
    </source>
</evidence>
<proteinExistence type="predicted"/>
<feature type="transmembrane region" description="Helical" evidence="1">
    <location>
        <begin position="107"/>
        <end position="128"/>
    </location>
</feature>
<keyword evidence="1" id="KW-0812">Transmembrane</keyword>
<keyword evidence="3" id="KW-1185">Reference proteome</keyword>
<feature type="transmembrane region" description="Helical" evidence="1">
    <location>
        <begin position="83"/>
        <end position="101"/>
    </location>
</feature>
<evidence type="ECO:0000313" key="2">
    <source>
        <dbReference type="EMBL" id="MTD99612.1"/>
    </source>
</evidence>
<gene>
    <name evidence="2" type="ORF">GIY56_04855</name>
</gene>
<evidence type="ECO:0008006" key="4">
    <source>
        <dbReference type="Google" id="ProtNLM"/>
    </source>
</evidence>
<keyword evidence="1" id="KW-1133">Transmembrane helix</keyword>
<feature type="transmembrane region" description="Helical" evidence="1">
    <location>
        <begin position="20"/>
        <end position="37"/>
    </location>
</feature>
<feature type="transmembrane region" description="Helical" evidence="1">
    <location>
        <begin position="163"/>
        <end position="185"/>
    </location>
</feature>
<protein>
    <recommendedName>
        <fullName evidence="4">Component of SufBCD complex</fullName>
    </recommendedName>
</protein>
<name>A0A6L6HN58_9RHOB</name>
<keyword evidence="1" id="KW-0472">Membrane</keyword>
<dbReference type="AlphaFoldDB" id="A0A6L6HN58"/>
<comment type="caution">
    <text evidence="2">The sequence shown here is derived from an EMBL/GenBank/DDBJ whole genome shotgun (WGS) entry which is preliminary data.</text>
</comment>
<dbReference type="EMBL" id="WMBT01000002">
    <property type="protein sequence ID" value="MTD99612.1"/>
    <property type="molecule type" value="Genomic_DNA"/>
</dbReference>
<dbReference type="RefSeq" id="WP_154763674.1">
    <property type="nucleotide sequence ID" value="NZ_WMBT01000002.1"/>
</dbReference>